<dbReference type="Proteomes" id="UP000831701">
    <property type="component" value="Chromosome 10"/>
</dbReference>
<organism evidence="1 2">
    <name type="scientific">Scortum barcoo</name>
    <name type="common">barcoo grunter</name>
    <dbReference type="NCBI Taxonomy" id="214431"/>
    <lineage>
        <taxon>Eukaryota</taxon>
        <taxon>Metazoa</taxon>
        <taxon>Chordata</taxon>
        <taxon>Craniata</taxon>
        <taxon>Vertebrata</taxon>
        <taxon>Euteleostomi</taxon>
        <taxon>Actinopterygii</taxon>
        <taxon>Neopterygii</taxon>
        <taxon>Teleostei</taxon>
        <taxon>Neoteleostei</taxon>
        <taxon>Acanthomorphata</taxon>
        <taxon>Eupercaria</taxon>
        <taxon>Centrarchiformes</taxon>
        <taxon>Terapontoidei</taxon>
        <taxon>Terapontidae</taxon>
        <taxon>Scortum</taxon>
    </lineage>
</organism>
<name>A0ACB8WFW6_9TELE</name>
<proteinExistence type="predicted"/>
<gene>
    <name evidence="1" type="ORF">L3Q82_009227</name>
</gene>
<evidence type="ECO:0000313" key="1">
    <source>
        <dbReference type="EMBL" id="KAI3366746.1"/>
    </source>
</evidence>
<reference evidence="1" key="1">
    <citation type="submission" date="2022-04" db="EMBL/GenBank/DDBJ databases">
        <title>Jade perch genome.</title>
        <authorList>
            <person name="Chao B."/>
        </authorList>
    </citation>
    <scope>NUCLEOTIDE SEQUENCE</scope>
    <source>
        <strain evidence="1">CB-2022</strain>
    </source>
</reference>
<sequence>MMNHDISGVSQLWDPPVRVHECHINHRRSLLAGCYSFYYPSHTGFITSSYHLSEMSGHCCSNLIPCDETNAHFSSHVE</sequence>
<protein>
    <submittedName>
        <fullName evidence="1">Uncharacterized protein</fullName>
    </submittedName>
</protein>
<dbReference type="EMBL" id="CM041540">
    <property type="protein sequence ID" value="KAI3366746.1"/>
    <property type="molecule type" value="Genomic_DNA"/>
</dbReference>
<accession>A0ACB8WFW6</accession>
<evidence type="ECO:0000313" key="2">
    <source>
        <dbReference type="Proteomes" id="UP000831701"/>
    </source>
</evidence>
<feature type="non-terminal residue" evidence="1">
    <location>
        <position position="78"/>
    </location>
</feature>
<comment type="caution">
    <text evidence="1">The sequence shown here is derived from an EMBL/GenBank/DDBJ whole genome shotgun (WGS) entry which is preliminary data.</text>
</comment>
<keyword evidence="2" id="KW-1185">Reference proteome</keyword>